<dbReference type="RefSeq" id="WP_124869869.1">
    <property type="nucleotide sequence ID" value="NZ_CP034183.1"/>
</dbReference>
<evidence type="ECO:0000259" key="3">
    <source>
        <dbReference type="Pfam" id="PF18222"/>
    </source>
</evidence>
<dbReference type="PANTHER" id="PTHR40278">
    <property type="entry name" value="DNA UTILIZATION PROTEIN HOFN"/>
    <property type="match status" value="1"/>
</dbReference>
<dbReference type="InterPro" id="IPR052534">
    <property type="entry name" value="Extracell_DNA_Util/SecSys_Comp"/>
</dbReference>
<reference evidence="4 5" key="1">
    <citation type="submission" date="2018-11" db="EMBL/GenBank/DDBJ databases">
        <title>Deinococcus shelandsis sp. nov., isolated from South Shetland Islands soil of Antarctica.</title>
        <authorList>
            <person name="Tian J."/>
        </authorList>
    </citation>
    <scope>NUCLEOTIDE SEQUENCE [LARGE SCALE GENOMIC DNA]</scope>
    <source>
        <strain evidence="4 5">S14-83T</strain>
    </source>
</reference>
<proteinExistence type="predicted"/>
<keyword evidence="2" id="KW-0472">Membrane</keyword>
<gene>
    <name evidence="4" type="ORF">EHF33_08115</name>
</gene>
<feature type="region of interest" description="Disordered" evidence="1">
    <location>
        <begin position="199"/>
        <end position="232"/>
    </location>
</feature>
<organism evidence="4 5">
    <name type="scientific">Deinococcus psychrotolerans</name>
    <dbReference type="NCBI Taxonomy" id="2489213"/>
    <lineage>
        <taxon>Bacteria</taxon>
        <taxon>Thermotogati</taxon>
        <taxon>Deinococcota</taxon>
        <taxon>Deinococci</taxon>
        <taxon>Deinococcales</taxon>
        <taxon>Deinococcaceae</taxon>
        <taxon>Deinococcus</taxon>
    </lineage>
</organism>
<dbReference type="AlphaFoldDB" id="A0A3G8YMB6"/>
<keyword evidence="5" id="KW-1185">Reference proteome</keyword>
<dbReference type="Pfam" id="PF18222">
    <property type="entry name" value="PilN_bio_d"/>
    <property type="match status" value="1"/>
</dbReference>
<sequence>MVEINLLPPQYRRRTEPNVWLYAGVAAVAVTLLAVAIPEIVVGTQVGNLQKRLDDENGQISGIEEKDAPEFRRLTADKARLTAISQTATSLSSGKTYWSTDLAQFVAQLPQNGGVALSSLNMHQAAVNTLYNGKPASKEYDLSGTALSTSTLVSFLDAYDQDNYGVNFKNTQRNTTTNNFDFTASIGQLTGTPVSAAATTTAATPANGTPANATPTTPAPAAPAAPTSGATQ</sequence>
<keyword evidence="2" id="KW-1133">Transmembrane helix</keyword>
<evidence type="ECO:0000256" key="1">
    <source>
        <dbReference type="SAM" id="MobiDB-lite"/>
    </source>
</evidence>
<accession>A0A3G8YMB6</accession>
<keyword evidence="2" id="KW-0812">Transmembrane</keyword>
<protein>
    <submittedName>
        <fullName evidence="4">Fimbrial assembly protein</fullName>
    </submittedName>
</protein>
<name>A0A3G8YMB6_9DEIO</name>
<feature type="domain" description="PilN biogenesis protein dimerization" evidence="3">
    <location>
        <begin position="98"/>
        <end position="187"/>
    </location>
</feature>
<dbReference type="Proteomes" id="UP000276417">
    <property type="component" value="Chromosome 1"/>
</dbReference>
<dbReference type="Gene3D" id="3.30.70.2830">
    <property type="match status" value="1"/>
</dbReference>
<dbReference type="InterPro" id="IPR040888">
    <property type="entry name" value="PilN_bio_d"/>
</dbReference>
<dbReference type="PANTHER" id="PTHR40278:SF1">
    <property type="entry name" value="DNA UTILIZATION PROTEIN HOFN"/>
    <property type="match status" value="1"/>
</dbReference>
<dbReference type="EMBL" id="CP034183">
    <property type="protein sequence ID" value="AZI42721.1"/>
    <property type="molecule type" value="Genomic_DNA"/>
</dbReference>
<evidence type="ECO:0000313" key="5">
    <source>
        <dbReference type="Proteomes" id="UP000276417"/>
    </source>
</evidence>
<dbReference type="OrthoDB" id="66063at2"/>
<feature type="transmembrane region" description="Helical" evidence="2">
    <location>
        <begin position="20"/>
        <end position="42"/>
    </location>
</feature>
<dbReference type="KEGG" id="dph:EHF33_08115"/>
<evidence type="ECO:0000313" key="4">
    <source>
        <dbReference type="EMBL" id="AZI42721.1"/>
    </source>
</evidence>
<evidence type="ECO:0000256" key="2">
    <source>
        <dbReference type="SAM" id="Phobius"/>
    </source>
</evidence>
<feature type="compositionally biased region" description="Low complexity" evidence="1">
    <location>
        <begin position="199"/>
        <end position="216"/>
    </location>
</feature>